<feature type="transmembrane region" description="Helical" evidence="6">
    <location>
        <begin position="747"/>
        <end position="769"/>
    </location>
</feature>
<gene>
    <name evidence="9" type="ORF">HQ865_11600</name>
</gene>
<evidence type="ECO:0000256" key="1">
    <source>
        <dbReference type="ARBA" id="ARBA00004651"/>
    </source>
</evidence>
<dbReference type="Proteomes" id="UP000505355">
    <property type="component" value="Chromosome"/>
</dbReference>
<proteinExistence type="predicted"/>
<sequence length="787" mass="87646">MFRNYLKIAWRNLLRHKTFSVINIGGLAIGIAACLLISLYVHYEWSYDAYHTKGNRIVRITNLMRTPEKDNVNIALSPTLLAATLKHDYPDVEAITRFEPGKAIIKVGNQLYNEDNVLGTDVEIFKVFNYPLTEGDPSHALADRQGIVLSARLAKKYFGNQKALGKNISYNKKPYHVTGVMAELPENSDLKIDALVNGNFEKETAWMDADFAVYTFVLFKQKPDLDILKKKLAIISKRDLQPELNKTGAVGYSVQFDAEMLKDVHFSTDKMGDTPKGDKLLVYIFSVLAMLILLIALLNYINLSTARATERAKEVGVRKVNGALQSSLVRQFLFESLFVTMIALLIGIGLMFLMLPLLNNLLQIRISFLSSAFSFITVCGLVLASSLLTGLYPAFVLSAFNPIAVLKGNFKFQAKGISLRKGITIVQFVIATVMIAGAFIMNQQINFVQHRSIGYDKDQLLNVGLPDDSAALTRVGAFSNALKQLSQVKGLTAQTGLSMLNNQTPKSTTTVMVNGVKREIVANYFSVDEHFIPLLHMQLIAGHNFYGNEKVKKAGYIVNEAFLKQVGLKDPIGKNANGFDDKSKIIGVVKNFHYASMHNPIAPLVLVYQSMKPTSVLVKINPHDANLVHKTWQTYFPDVPYSADFMDDGFNAMYQKDRTTIRLFNFFTLLSILLASLGLYGLANLIAVQRTKEIGIRKVLGAALDQLLVLLAKDFVKLVAIAAVLAIPITWLVMNKWLAFYAYHIDISWWLLALPVVIIIAISITVISYQTVKVAVSNPVNSLKNDR</sequence>
<dbReference type="RefSeq" id="WP_173415049.1">
    <property type="nucleotide sequence ID" value="NZ_CP054139.1"/>
</dbReference>
<dbReference type="InterPro" id="IPR003838">
    <property type="entry name" value="ABC3_permease_C"/>
</dbReference>
<evidence type="ECO:0000256" key="3">
    <source>
        <dbReference type="ARBA" id="ARBA00022692"/>
    </source>
</evidence>
<dbReference type="InterPro" id="IPR025857">
    <property type="entry name" value="MacB_PCD"/>
</dbReference>
<dbReference type="PANTHER" id="PTHR30572">
    <property type="entry name" value="MEMBRANE COMPONENT OF TRANSPORTER-RELATED"/>
    <property type="match status" value="1"/>
</dbReference>
<dbReference type="InterPro" id="IPR050250">
    <property type="entry name" value="Macrolide_Exporter_MacB"/>
</dbReference>
<dbReference type="PROSITE" id="PS51257">
    <property type="entry name" value="PROKAR_LIPOPROTEIN"/>
    <property type="match status" value="1"/>
</dbReference>
<dbReference type="AlphaFoldDB" id="A0A7D4TP05"/>
<evidence type="ECO:0000313" key="9">
    <source>
        <dbReference type="EMBL" id="QKJ30374.1"/>
    </source>
</evidence>
<feature type="transmembrane region" description="Helical" evidence="6">
    <location>
        <begin position="280"/>
        <end position="301"/>
    </location>
</feature>
<organism evidence="9 10">
    <name type="scientific">Mucilaginibacter mali</name>
    <dbReference type="NCBI Taxonomy" id="2740462"/>
    <lineage>
        <taxon>Bacteria</taxon>
        <taxon>Pseudomonadati</taxon>
        <taxon>Bacteroidota</taxon>
        <taxon>Sphingobacteriia</taxon>
        <taxon>Sphingobacteriales</taxon>
        <taxon>Sphingobacteriaceae</taxon>
        <taxon>Mucilaginibacter</taxon>
    </lineage>
</organism>
<keyword evidence="3 6" id="KW-0812">Transmembrane</keyword>
<feature type="transmembrane region" description="Helical" evidence="6">
    <location>
        <begin position="422"/>
        <end position="441"/>
    </location>
</feature>
<evidence type="ECO:0000259" key="7">
    <source>
        <dbReference type="Pfam" id="PF02687"/>
    </source>
</evidence>
<feature type="domain" description="ABC3 transporter permease C-terminal" evidence="7">
    <location>
        <begin position="665"/>
        <end position="768"/>
    </location>
</feature>
<dbReference type="Pfam" id="PF02687">
    <property type="entry name" value="FtsX"/>
    <property type="match status" value="2"/>
</dbReference>
<evidence type="ECO:0000313" key="10">
    <source>
        <dbReference type="Proteomes" id="UP000505355"/>
    </source>
</evidence>
<accession>A0A7D4TP05</accession>
<keyword evidence="2" id="KW-1003">Cell membrane</keyword>
<reference evidence="9 10" key="1">
    <citation type="submission" date="2020-05" db="EMBL/GenBank/DDBJ databases">
        <title>Mucilaginibacter mali sp. nov.</title>
        <authorList>
            <person name="Kim H.S."/>
            <person name="Lee K.C."/>
            <person name="Suh M.K."/>
            <person name="Kim J.-S."/>
            <person name="Han K.-I."/>
            <person name="Eom M.K."/>
            <person name="Shin Y.K."/>
            <person name="Lee J.-S."/>
        </authorList>
    </citation>
    <scope>NUCLEOTIDE SEQUENCE [LARGE SCALE GENOMIC DNA]</scope>
    <source>
        <strain evidence="9 10">G2-14</strain>
    </source>
</reference>
<dbReference type="GO" id="GO:0005886">
    <property type="term" value="C:plasma membrane"/>
    <property type="evidence" value="ECO:0007669"/>
    <property type="project" value="UniProtKB-SubCell"/>
</dbReference>
<feature type="transmembrane region" description="Helical" evidence="6">
    <location>
        <begin position="663"/>
        <end position="686"/>
    </location>
</feature>
<dbReference type="Pfam" id="PF12704">
    <property type="entry name" value="MacB_PCD"/>
    <property type="match status" value="1"/>
</dbReference>
<feature type="transmembrane region" description="Helical" evidence="6">
    <location>
        <begin position="707"/>
        <end position="727"/>
    </location>
</feature>
<name>A0A7D4TP05_9SPHI</name>
<dbReference type="PANTHER" id="PTHR30572:SF18">
    <property type="entry name" value="ABC-TYPE MACROLIDE FAMILY EXPORT SYSTEM PERMEASE COMPONENT 2"/>
    <property type="match status" value="1"/>
</dbReference>
<evidence type="ECO:0000256" key="5">
    <source>
        <dbReference type="ARBA" id="ARBA00023136"/>
    </source>
</evidence>
<protein>
    <submittedName>
        <fullName evidence="9">ABC transporter permease</fullName>
    </submittedName>
</protein>
<evidence type="ECO:0000259" key="8">
    <source>
        <dbReference type="Pfam" id="PF12704"/>
    </source>
</evidence>
<keyword evidence="10" id="KW-1185">Reference proteome</keyword>
<keyword evidence="4 6" id="KW-1133">Transmembrane helix</keyword>
<feature type="transmembrane region" description="Helical" evidence="6">
    <location>
        <begin position="332"/>
        <end position="354"/>
    </location>
</feature>
<evidence type="ECO:0000256" key="4">
    <source>
        <dbReference type="ARBA" id="ARBA00022989"/>
    </source>
</evidence>
<evidence type="ECO:0000256" key="6">
    <source>
        <dbReference type="SAM" id="Phobius"/>
    </source>
</evidence>
<dbReference type="EMBL" id="CP054139">
    <property type="protein sequence ID" value="QKJ30374.1"/>
    <property type="molecule type" value="Genomic_DNA"/>
</dbReference>
<feature type="domain" description="ABC3 transporter permease C-terminal" evidence="7">
    <location>
        <begin position="287"/>
        <end position="402"/>
    </location>
</feature>
<comment type="subcellular location">
    <subcellularLocation>
        <location evidence="1">Cell membrane</location>
        <topology evidence="1">Multi-pass membrane protein</topology>
    </subcellularLocation>
</comment>
<feature type="transmembrane region" description="Helical" evidence="6">
    <location>
        <begin position="20"/>
        <end position="43"/>
    </location>
</feature>
<dbReference type="GO" id="GO:0022857">
    <property type="term" value="F:transmembrane transporter activity"/>
    <property type="evidence" value="ECO:0007669"/>
    <property type="project" value="TreeGrafter"/>
</dbReference>
<evidence type="ECO:0000256" key="2">
    <source>
        <dbReference type="ARBA" id="ARBA00022475"/>
    </source>
</evidence>
<keyword evidence="5 6" id="KW-0472">Membrane</keyword>
<dbReference type="KEGG" id="mmab:HQ865_11600"/>
<feature type="domain" description="MacB-like periplasmic core" evidence="8">
    <location>
        <begin position="20"/>
        <end position="210"/>
    </location>
</feature>